<evidence type="ECO:0000313" key="4">
    <source>
        <dbReference type="Proteomes" id="UP000220611"/>
    </source>
</evidence>
<evidence type="ECO:0000313" key="3">
    <source>
        <dbReference type="Proteomes" id="UP000003490"/>
    </source>
</evidence>
<evidence type="ECO:0000313" key="2">
    <source>
        <dbReference type="EMBL" id="PEQ24970.1"/>
    </source>
</evidence>
<comment type="caution">
    <text evidence="1">The sequence shown here is derived from an EMBL/GenBank/DDBJ whole genome shotgun (WGS) entry which is preliminary data.</text>
</comment>
<dbReference type="EMBL" id="NOXF01000003">
    <property type="protein sequence ID" value="PEQ24970.1"/>
    <property type="molecule type" value="Genomic_DNA"/>
</dbReference>
<keyword evidence="4" id="KW-1185">Reference proteome</keyword>
<protein>
    <submittedName>
        <fullName evidence="1">Uncharacterized protein</fullName>
    </submittedName>
</protein>
<sequence length="76" mass="8491">MDALRCFFTEADDFTFAAAPERLFCGETVQRSRLAAGLRGLQRLSNQLERYARPATRGNRLLPGETAAVDRWSASL</sequence>
<evidence type="ECO:0000313" key="1">
    <source>
        <dbReference type="EMBL" id="EDO62234.1"/>
    </source>
</evidence>
<dbReference type="AlphaFoldDB" id="A7VRB2"/>
<dbReference type="Proteomes" id="UP000220611">
    <property type="component" value="Unassembled WGS sequence"/>
</dbReference>
<accession>A7VRB2</accession>
<reference evidence="1 3" key="2">
    <citation type="submission" date="2007-08" db="EMBL/GenBank/DDBJ databases">
        <authorList>
            <person name="Fulton L."/>
            <person name="Clifton S."/>
            <person name="Fulton B."/>
            <person name="Xu J."/>
            <person name="Minx P."/>
            <person name="Pepin K.H."/>
            <person name="Johnson M."/>
            <person name="Thiruvilangam P."/>
            <person name="Bhonagiri V."/>
            <person name="Nash W.E."/>
            <person name="Wang C."/>
            <person name="Mardis E.R."/>
            <person name="Wilson R.K."/>
        </authorList>
    </citation>
    <scope>NUCLEOTIDE SEQUENCE [LARGE SCALE GENOMIC DNA]</scope>
    <source>
        <strain evidence="1 3">DSM 753</strain>
    </source>
</reference>
<gene>
    <name evidence="2" type="ORF">CH238_05880</name>
    <name evidence="1" type="ORF">CLOLEP_01095</name>
</gene>
<name>A7VRB2_9FIRM</name>
<dbReference type="Proteomes" id="UP000003490">
    <property type="component" value="Unassembled WGS sequence"/>
</dbReference>
<proteinExistence type="predicted"/>
<reference evidence="1 3" key="1">
    <citation type="submission" date="2007-08" db="EMBL/GenBank/DDBJ databases">
        <title>Draft genome sequence of Clostridium leptum (DSM 753).</title>
        <authorList>
            <person name="Sudarsanam P."/>
            <person name="Ley R."/>
            <person name="Guruge J."/>
            <person name="Turnbaugh P.J."/>
            <person name="Mahowald M."/>
            <person name="Liep D."/>
            <person name="Gordon J."/>
        </authorList>
    </citation>
    <scope>NUCLEOTIDE SEQUENCE [LARGE SCALE GENOMIC DNA]</scope>
    <source>
        <strain evidence="1 3">DSM 753</strain>
    </source>
</reference>
<dbReference type="HOGENOM" id="CLU_2648112_0_0_9"/>
<dbReference type="EMBL" id="ABCB02000016">
    <property type="protein sequence ID" value="EDO62234.1"/>
    <property type="molecule type" value="Genomic_DNA"/>
</dbReference>
<organism evidence="1 3">
    <name type="scientific">[Clostridium] leptum DSM 753</name>
    <dbReference type="NCBI Taxonomy" id="428125"/>
    <lineage>
        <taxon>Bacteria</taxon>
        <taxon>Bacillati</taxon>
        <taxon>Bacillota</taxon>
        <taxon>Clostridia</taxon>
        <taxon>Eubacteriales</taxon>
        <taxon>Oscillospiraceae</taxon>
        <taxon>Oscillospiraceae incertae sedis</taxon>
    </lineage>
</organism>
<reference evidence="2 4" key="3">
    <citation type="submission" date="2017-07" db="EMBL/GenBank/DDBJ databases">
        <title>Prevalence of linear plasmids in Cutibacterium (Propionibacterium) acnes isolates obtained from prostatic tissue.</title>
        <authorList>
            <person name="Davidsson S."/>
            <person name="Carlsson J."/>
            <person name="Molling P."/>
            <person name="Andren O."/>
            <person name="Andersson S.-O."/>
            <person name="Brzuszkiewicz E."/>
            <person name="Poehlein A."/>
            <person name="Al-Zeer M."/>
            <person name="Brinkmann V."/>
            <person name="Scavenius C."/>
            <person name="Nazipi S."/>
            <person name="Soderquist B."/>
            <person name="Bruggemann H."/>
        </authorList>
    </citation>
    <scope>NUCLEOTIDE SEQUENCE [LARGE SCALE GENOMIC DNA]</scope>
    <source>
        <strain evidence="2 4">DSM 753</strain>
    </source>
</reference>